<reference evidence="3" key="1">
    <citation type="journal article" date="2019" name="Int. J. Syst. Evol. Microbiol.">
        <title>The Global Catalogue of Microorganisms (GCM) 10K type strain sequencing project: providing services to taxonomists for standard genome sequencing and annotation.</title>
        <authorList>
            <consortium name="The Broad Institute Genomics Platform"/>
            <consortium name="The Broad Institute Genome Sequencing Center for Infectious Disease"/>
            <person name="Wu L."/>
            <person name="Ma J."/>
        </authorList>
    </citation>
    <scope>NUCLEOTIDE SEQUENCE [LARGE SCALE GENOMIC DNA]</scope>
    <source>
        <strain evidence="3">CCUG 48884</strain>
    </source>
</reference>
<dbReference type="Pfam" id="PF01909">
    <property type="entry name" value="NTP_transf_2"/>
    <property type="match status" value="1"/>
</dbReference>
<accession>A0ABW3WCD1</accession>
<protein>
    <submittedName>
        <fullName evidence="2">Nucleotidyltransferase domain-containing protein</fullName>
    </submittedName>
</protein>
<comment type="caution">
    <text evidence="2">The sequence shown here is derived from an EMBL/GenBank/DDBJ whole genome shotgun (WGS) entry which is preliminary data.</text>
</comment>
<dbReference type="EMBL" id="JBHTMC010000014">
    <property type="protein sequence ID" value="MFD1263461.1"/>
    <property type="molecule type" value="Genomic_DNA"/>
</dbReference>
<gene>
    <name evidence="2" type="ORF">ACFQ4M_07670</name>
</gene>
<dbReference type="Gene3D" id="3.30.460.10">
    <property type="entry name" value="Beta Polymerase, domain 2"/>
    <property type="match status" value="1"/>
</dbReference>
<evidence type="ECO:0000313" key="3">
    <source>
        <dbReference type="Proteomes" id="UP001597158"/>
    </source>
</evidence>
<dbReference type="InterPro" id="IPR043519">
    <property type="entry name" value="NT_sf"/>
</dbReference>
<evidence type="ECO:0000259" key="1">
    <source>
        <dbReference type="Pfam" id="PF01909"/>
    </source>
</evidence>
<dbReference type="SUPFAM" id="SSF81301">
    <property type="entry name" value="Nucleotidyltransferase"/>
    <property type="match status" value="1"/>
</dbReference>
<dbReference type="RefSeq" id="WP_002942892.1">
    <property type="nucleotide sequence ID" value="NZ_JARQZE010000008.1"/>
</dbReference>
<organism evidence="2 3">
    <name type="scientific">Thauera mechernichensis</name>
    <dbReference type="NCBI Taxonomy" id="82788"/>
    <lineage>
        <taxon>Bacteria</taxon>
        <taxon>Pseudomonadati</taxon>
        <taxon>Pseudomonadota</taxon>
        <taxon>Betaproteobacteria</taxon>
        <taxon>Rhodocyclales</taxon>
        <taxon>Zoogloeaceae</taxon>
        <taxon>Thauera</taxon>
    </lineage>
</organism>
<dbReference type="Proteomes" id="UP001597158">
    <property type="component" value="Unassembled WGS sequence"/>
</dbReference>
<feature type="domain" description="Polymerase nucleotidyl transferase" evidence="1">
    <location>
        <begin position="23"/>
        <end position="67"/>
    </location>
</feature>
<proteinExistence type="predicted"/>
<sequence length="110" mass="12158">MAISARTTDPIAASLDCLRGHLPPGSRVIVFGSQARGEARDDSDLDLLVVEPEVRNRFDEMARLASLLGRQLIPADVVVMSDEAFEQECTQPNTLAWRATREGRVHAFPR</sequence>
<dbReference type="CDD" id="cd05403">
    <property type="entry name" value="NT_KNTase_like"/>
    <property type="match status" value="1"/>
</dbReference>
<keyword evidence="3" id="KW-1185">Reference proteome</keyword>
<name>A0ABW3WCD1_9RHOO</name>
<evidence type="ECO:0000313" key="2">
    <source>
        <dbReference type="EMBL" id="MFD1263461.1"/>
    </source>
</evidence>
<dbReference type="InterPro" id="IPR002934">
    <property type="entry name" value="Polymerase_NTP_transf_dom"/>
</dbReference>